<accession>A0A1G7L049</accession>
<dbReference type="InterPro" id="IPR036390">
    <property type="entry name" value="WH_DNA-bd_sf"/>
</dbReference>
<dbReference type="PANTHER" id="PTHR43861">
    <property type="entry name" value="TRANS-ACONITATE 2-METHYLTRANSFERASE-RELATED"/>
    <property type="match status" value="1"/>
</dbReference>
<dbReference type="EMBL" id="FNBX01000005">
    <property type="protein sequence ID" value="SDF42835.1"/>
    <property type="molecule type" value="Genomic_DNA"/>
</dbReference>
<dbReference type="AlphaFoldDB" id="A0A1G7L049"/>
<dbReference type="CDD" id="cd02440">
    <property type="entry name" value="AdoMet_MTases"/>
    <property type="match status" value="1"/>
</dbReference>
<sequence length="316" mass="34786">MDNGTALLCFKALSDETRLRLVHILLHYELSVNELVHILDMGQSRVSRHLKILTEAGLLASRRDGLWVFYAVPKAGEKHDLLGALLRFVQPDAHMRADLAMAAQMLEERARKTRQFFNAIAENWDELNNAVLGDFDLPTAVCAAVPQGCGTAVDLGCGTGAVLERLLPLAGGVIGVDGSARMLEICRRRFSPQDLAAERVSLRIGDLSHLPLRDHEADFACINLVLHHLSQPAEALDEIRRILPPGGRLFVADFLRHTDEAMRNRYGDRWLGFAEDALTADLRKAGFALQSTVRKPVGRGLTLLLLQATATEGPAH</sequence>
<dbReference type="CDD" id="cd00090">
    <property type="entry name" value="HTH_ARSR"/>
    <property type="match status" value="1"/>
</dbReference>
<organism evidence="2 3">
    <name type="scientific">Desulfovibrio legallii</name>
    <dbReference type="NCBI Taxonomy" id="571438"/>
    <lineage>
        <taxon>Bacteria</taxon>
        <taxon>Pseudomonadati</taxon>
        <taxon>Thermodesulfobacteriota</taxon>
        <taxon>Desulfovibrionia</taxon>
        <taxon>Desulfovibrionales</taxon>
        <taxon>Desulfovibrionaceae</taxon>
        <taxon>Desulfovibrio</taxon>
    </lineage>
</organism>
<dbReference type="PRINTS" id="PR00778">
    <property type="entry name" value="HTHARSR"/>
</dbReference>
<dbReference type="GO" id="GO:0008757">
    <property type="term" value="F:S-adenosylmethionine-dependent methyltransferase activity"/>
    <property type="evidence" value="ECO:0007669"/>
    <property type="project" value="InterPro"/>
</dbReference>
<dbReference type="OrthoDB" id="9789575at2"/>
<dbReference type="Gene3D" id="1.10.10.10">
    <property type="entry name" value="Winged helix-like DNA-binding domain superfamily/Winged helix DNA-binding domain"/>
    <property type="match status" value="1"/>
</dbReference>
<dbReference type="InterPro" id="IPR001845">
    <property type="entry name" value="HTH_ArsR_DNA-bd_dom"/>
</dbReference>
<dbReference type="InterPro" id="IPR013216">
    <property type="entry name" value="Methyltransf_11"/>
</dbReference>
<protein>
    <submittedName>
        <fullName evidence="2">Transcriptional regulator, ArsR family</fullName>
    </submittedName>
</protein>
<dbReference type="SUPFAM" id="SSF46785">
    <property type="entry name" value="Winged helix' DNA-binding domain"/>
    <property type="match status" value="1"/>
</dbReference>
<dbReference type="Pfam" id="PF08241">
    <property type="entry name" value="Methyltransf_11"/>
    <property type="match status" value="1"/>
</dbReference>
<dbReference type="PROSITE" id="PS50987">
    <property type="entry name" value="HTH_ARSR_2"/>
    <property type="match status" value="1"/>
</dbReference>
<dbReference type="RefSeq" id="WP_092153192.1">
    <property type="nucleotide sequence ID" value="NZ_FNBX01000005.1"/>
</dbReference>
<dbReference type="Gene3D" id="3.40.50.150">
    <property type="entry name" value="Vaccinia Virus protein VP39"/>
    <property type="match status" value="1"/>
</dbReference>
<evidence type="ECO:0000313" key="2">
    <source>
        <dbReference type="EMBL" id="SDF42835.1"/>
    </source>
</evidence>
<reference evidence="3" key="1">
    <citation type="submission" date="2016-10" db="EMBL/GenBank/DDBJ databases">
        <authorList>
            <person name="Varghese N."/>
            <person name="Submissions S."/>
        </authorList>
    </citation>
    <scope>NUCLEOTIDE SEQUENCE [LARGE SCALE GENOMIC DNA]</scope>
    <source>
        <strain evidence="3">KHC7</strain>
    </source>
</reference>
<dbReference type="GO" id="GO:0003700">
    <property type="term" value="F:DNA-binding transcription factor activity"/>
    <property type="evidence" value="ECO:0007669"/>
    <property type="project" value="InterPro"/>
</dbReference>
<dbReference type="InterPro" id="IPR011991">
    <property type="entry name" value="ArsR-like_HTH"/>
</dbReference>
<dbReference type="NCBIfam" id="NF033788">
    <property type="entry name" value="HTH_metalloreg"/>
    <property type="match status" value="1"/>
</dbReference>
<dbReference type="SMART" id="SM00418">
    <property type="entry name" value="HTH_ARSR"/>
    <property type="match status" value="1"/>
</dbReference>
<feature type="domain" description="HTH arsR-type" evidence="1">
    <location>
        <begin position="1"/>
        <end position="93"/>
    </location>
</feature>
<dbReference type="SUPFAM" id="SSF53335">
    <property type="entry name" value="S-adenosyl-L-methionine-dependent methyltransferases"/>
    <property type="match status" value="1"/>
</dbReference>
<dbReference type="Proteomes" id="UP000199355">
    <property type="component" value="Unassembled WGS sequence"/>
</dbReference>
<dbReference type="InterPro" id="IPR029063">
    <property type="entry name" value="SAM-dependent_MTases_sf"/>
</dbReference>
<gene>
    <name evidence="2" type="ORF">SAMN05192586_10569</name>
</gene>
<name>A0A1G7L049_9BACT</name>
<evidence type="ECO:0000313" key="3">
    <source>
        <dbReference type="Proteomes" id="UP000199355"/>
    </source>
</evidence>
<evidence type="ECO:0000259" key="1">
    <source>
        <dbReference type="PROSITE" id="PS50987"/>
    </source>
</evidence>
<dbReference type="STRING" id="571438.SAMN05192586_10569"/>
<keyword evidence="3" id="KW-1185">Reference proteome</keyword>
<dbReference type="Pfam" id="PF01022">
    <property type="entry name" value="HTH_5"/>
    <property type="match status" value="1"/>
</dbReference>
<dbReference type="InterPro" id="IPR036388">
    <property type="entry name" value="WH-like_DNA-bd_sf"/>
</dbReference>
<proteinExistence type="predicted"/>